<dbReference type="Pfam" id="PF00501">
    <property type="entry name" value="AMP-binding"/>
    <property type="match status" value="1"/>
</dbReference>
<keyword evidence="3" id="KW-1185">Reference proteome</keyword>
<name>A0ABW3DI48_9ACTN</name>
<dbReference type="Gene3D" id="3.40.50.980">
    <property type="match status" value="1"/>
</dbReference>
<evidence type="ECO:0000313" key="3">
    <source>
        <dbReference type="Proteomes" id="UP001597024"/>
    </source>
</evidence>
<dbReference type="EMBL" id="JBHTHX010000051">
    <property type="protein sequence ID" value="MFD0883578.1"/>
    <property type="molecule type" value="Genomic_DNA"/>
</dbReference>
<evidence type="ECO:0000313" key="2">
    <source>
        <dbReference type="EMBL" id="MFD0883578.1"/>
    </source>
</evidence>
<organism evidence="2 3">
    <name type="scientific">Streptosporangium algeriense</name>
    <dbReference type="NCBI Taxonomy" id="1682748"/>
    <lineage>
        <taxon>Bacteria</taxon>
        <taxon>Bacillati</taxon>
        <taxon>Actinomycetota</taxon>
        <taxon>Actinomycetes</taxon>
        <taxon>Streptosporangiales</taxon>
        <taxon>Streptosporangiaceae</taxon>
        <taxon>Streptosporangium</taxon>
    </lineage>
</organism>
<dbReference type="Proteomes" id="UP001597024">
    <property type="component" value="Unassembled WGS sequence"/>
</dbReference>
<sequence>MVDWHECRLEELFAAQAARTPDNTAVSFEDRSLSYRELDAAAERLAAALTEE</sequence>
<reference evidence="3" key="1">
    <citation type="journal article" date="2019" name="Int. J. Syst. Evol. Microbiol.">
        <title>The Global Catalogue of Microorganisms (GCM) 10K type strain sequencing project: providing services to taxonomists for standard genome sequencing and annotation.</title>
        <authorList>
            <consortium name="The Broad Institute Genomics Platform"/>
            <consortium name="The Broad Institute Genome Sequencing Center for Infectious Disease"/>
            <person name="Wu L."/>
            <person name="Ma J."/>
        </authorList>
    </citation>
    <scope>NUCLEOTIDE SEQUENCE [LARGE SCALE GENOMIC DNA]</scope>
    <source>
        <strain evidence="3">CCUG 62974</strain>
    </source>
</reference>
<comment type="caution">
    <text evidence="2">The sequence shown here is derived from an EMBL/GenBank/DDBJ whole genome shotgun (WGS) entry which is preliminary data.</text>
</comment>
<dbReference type="SUPFAM" id="SSF56801">
    <property type="entry name" value="Acetyl-CoA synthetase-like"/>
    <property type="match status" value="1"/>
</dbReference>
<evidence type="ECO:0000259" key="1">
    <source>
        <dbReference type="Pfam" id="PF00501"/>
    </source>
</evidence>
<protein>
    <submittedName>
        <fullName evidence="2">AMP-binding protein</fullName>
    </submittedName>
</protein>
<feature type="non-terminal residue" evidence="2">
    <location>
        <position position="52"/>
    </location>
</feature>
<gene>
    <name evidence="2" type="ORF">ACFQ08_03255</name>
</gene>
<proteinExistence type="predicted"/>
<dbReference type="InterPro" id="IPR000873">
    <property type="entry name" value="AMP-dep_synth/lig_dom"/>
</dbReference>
<accession>A0ABW3DI48</accession>
<feature type="domain" description="AMP-dependent synthetase/ligase" evidence="1">
    <location>
        <begin position="13"/>
        <end position="51"/>
    </location>
</feature>